<organism evidence="2">
    <name type="scientific">Marseillevirus LCMAC101</name>
    <dbReference type="NCBI Taxonomy" id="2506602"/>
    <lineage>
        <taxon>Viruses</taxon>
        <taxon>Varidnaviria</taxon>
        <taxon>Bamfordvirae</taxon>
        <taxon>Nucleocytoviricota</taxon>
        <taxon>Megaviricetes</taxon>
        <taxon>Pimascovirales</taxon>
        <taxon>Pimascovirales incertae sedis</taxon>
        <taxon>Marseilleviridae</taxon>
    </lineage>
</organism>
<accession>A0A481YRV4</accession>
<protein>
    <recommendedName>
        <fullName evidence="3">Transmembrane protein</fullName>
    </recommendedName>
</protein>
<dbReference type="EMBL" id="MK500327">
    <property type="protein sequence ID" value="QBK85445.1"/>
    <property type="molecule type" value="Genomic_DNA"/>
</dbReference>
<evidence type="ECO:0000256" key="1">
    <source>
        <dbReference type="SAM" id="Phobius"/>
    </source>
</evidence>
<sequence length="70" mass="7801">MNVSWAIIIVISVIVVWFLWMNQQCKEGLGGYGVTSALHFYDRIAYCDQGNEDQGGSYAGGCFLNHKVII</sequence>
<reference evidence="2" key="1">
    <citation type="journal article" date="2019" name="MBio">
        <title>Virus Genomes from Deep Sea Sediments Expand the Ocean Megavirome and Support Independent Origins of Viral Gigantism.</title>
        <authorList>
            <person name="Backstrom D."/>
            <person name="Yutin N."/>
            <person name="Jorgensen S.L."/>
            <person name="Dharamshi J."/>
            <person name="Homa F."/>
            <person name="Zaremba-Niedwiedzka K."/>
            <person name="Spang A."/>
            <person name="Wolf Y.I."/>
            <person name="Koonin E.V."/>
            <person name="Ettema T.J."/>
        </authorList>
    </citation>
    <scope>NUCLEOTIDE SEQUENCE</scope>
</reference>
<keyword evidence="1" id="KW-0812">Transmembrane</keyword>
<feature type="transmembrane region" description="Helical" evidence="1">
    <location>
        <begin position="6"/>
        <end position="22"/>
    </location>
</feature>
<keyword evidence="1" id="KW-1133">Transmembrane helix</keyword>
<gene>
    <name evidence="2" type="ORF">LCMAC101_00320</name>
</gene>
<evidence type="ECO:0000313" key="2">
    <source>
        <dbReference type="EMBL" id="QBK85445.1"/>
    </source>
</evidence>
<proteinExistence type="predicted"/>
<evidence type="ECO:0008006" key="3">
    <source>
        <dbReference type="Google" id="ProtNLM"/>
    </source>
</evidence>
<name>A0A481YRV4_9VIRU</name>
<keyword evidence="1" id="KW-0472">Membrane</keyword>